<organism evidence="2 3">
    <name type="scientific">Dryococelus australis</name>
    <dbReference type="NCBI Taxonomy" id="614101"/>
    <lineage>
        <taxon>Eukaryota</taxon>
        <taxon>Metazoa</taxon>
        <taxon>Ecdysozoa</taxon>
        <taxon>Arthropoda</taxon>
        <taxon>Hexapoda</taxon>
        <taxon>Insecta</taxon>
        <taxon>Pterygota</taxon>
        <taxon>Neoptera</taxon>
        <taxon>Polyneoptera</taxon>
        <taxon>Phasmatodea</taxon>
        <taxon>Verophasmatodea</taxon>
        <taxon>Anareolatae</taxon>
        <taxon>Phasmatidae</taxon>
        <taxon>Eurycanthinae</taxon>
        <taxon>Dryococelus</taxon>
    </lineage>
</organism>
<dbReference type="EMBL" id="JARBHB010000002">
    <property type="protein sequence ID" value="KAJ8892802.1"/>
    <property type="molecule type" value="Genomic_DNA"/>
</dbReference>
<gene>
    <name evidence="2" type="ORF">PR048_005383</name>
</gene>
<proteinExistence type="predicted"/>
<sequence>MYNVKNSNAESQSLSTTATAIRNYSKQRKSPTQEGLNDLPSPINALNRLKMIIRGKSPGIVQDEFNTQDGAAGSEGFIVNSVLKNTGIVAAAKGSMRKAANAEDP</sequence>
<evidence type="ECO:0000256" key="1">
    <source>
        <dbReference type="SAM" id="MobiDB-lite"/>
    </source>
</evidence>
<dbReference type="Proteomes" id="UP001159363">
    <property type="component" value="Chromosome 2"/>
</dbReference>
<name>A0ABQ9I809_9NEOP</name>
<accession>A0ABQ9I809</accession>
<protein>
    <submittedName>
        <fullName evidence="2">Uncharacterized protein</fullName>
    </submittedName>
</protein>
<evidence type="ECO:0000313" key="2">
    <source>
        <dbReference type="EMBL" id="KAJ8892802.1"/>
    </source>
</evidence>
<reference evidence="2 3" key="1">
    <citation type="submission" date="2023-02" db="EMBL/GenBank/DDBJ databases">
        <title>LHISI_Scaffold_Assembly.</title>
        <authorList>
            <person name="Stuart O.P."/>
            <person name="Cleave R."/>
            <person name="Magrath M.J.L."/>
            <person name="Mikheyev A.S."/>
        </authorList>
    </citation>
    <scope>NUCLEOTIDE SEQUENCE [LARGE SCALE GENOMIC DNA]</scope>
    <source>
        <strain evidence="2">Daus_M_001</strain>
        <tissue evidence="2">Leg muscle</tissue>
    </source>
</reference>
<feature type="region of interest" description="Disordered" evidence="1">
    <location>
        <begin position="1"/>
        <end position="42"/>
    </location>
</feature>
<keyword evidence="3" id="KW-1185">Reference proteome</keyword>
<evidence type="ECO:0000313" key="3">
    <source>
        <dbReference type="Proteomes" id="UP001159363"/>
    </source>
</evidence>
<feature type="compositionally biased region" description="Polar residues" evidence="1">
    <location>
        <begin position="1"/>
        <end position="35"/>
    </location>
</feature>
<feature type="non-terminal residue" evidence="2">
    <location>
        <position position="105"/>
    </location>
</feature>
<comment type="caution">
    <text evidence="2">The sequence shown here is derived from an EMBL/GenBank/DDBJ whole genome shotgun (WGS) entry which is preliminary data.</text>
</comment>